<evidence type="ECO:0000313" key="1">
    <source>
        <dbReference type="EMBL" id="GBC03504.1"/>
    </source>
</evidence>
<comment type="caution">
    <text evidence="1">The sequence shown here is derived from an EMBL/GenBank/DDBJ whole genome shotgun (WGS) entry which is preliminary data.</text>
</comment>
<dbReference type="EMBL" id="BEXD01003889">
    <property type="protein sequence ID" value="GBC03504.1"/>
    <property type="molecule type" value="Genomic_DNA"/>
</dbReference>
<dbReference type="Proteomes" id="UP000247702">
    <property type="component" value="Unassembled WGS sequence"/>
</dbReference>
<dbReference type="AlphaFoldDB" id="A0A2Z6RM65"/>
<gene>
    <name evidence="1" type="ORF">RclHR1_05160003</name>
</gene>
<evidence type="ECO:0000313" key="2">
    <source>
        <dbReference type="Proteomes" id="UP000247702"/>
    </source>
</evidence>
<name>A0A2Z6RM65_9GLOM</name>
<protein>
    <submittedName>
        <fullName evidence="1">Uncharacterized protein</fullName>
    </submittedName>
</protein>
<keyword evidence="2" id="KW-1185">Reference proteome</keyword>
<organism evidence="1 2">
    <name type="scientific">Rhizophagus clarus</name>
    <dbReference type="NCBI Taxonomy" id="94130"/>
    <lineage>
        <taxon>Eukaryota</taxon>
        <taxon>Fungi</taxon>
        <taxon>Fungi incertae sedis</taxon>
        <taxon>Mucoromycota</taxon>
        <taxon>Glomeromycotina</taxon>
        <taxon>Glomeromycetes</taxon>
        <taxon>Glomerales</taxon>
        <taxon>Glomeraceae</taxon>
        <taxon>Rhizophagus</taxon>
    </lineage>
</organism>
<sequence length="141" mass="16781">MEEWPIILSHDKCIRDSNKEVALKFLGNSPNPTEFVINEVEKYLTKNSYTRDSNREVVLKLFVQFAKFTEFVIDEAKKYSMKNDEFHILYGISQDPDTNDYVLVQKNFTWIGKNEKIDCFIQERLLKINKCEDVIFEWITI</sequence>
<proteinExistence type="predicted"/>
<reference evidence="1 2" key="1">
    <citation type="submission" date="2017-11" db="EMBL/GenBank/DDBJ databases">
        <title>The genome of Rhizophagus clarus HR1 reveals common genetic basis of auxotrophy among arbuscular mycorrhizal fungi.</title>
        <authorList>
            <person name="Kobayashi Y."/>
        </authorList>
    </citation>
    <scope>NUCLEOTIDE SEQUENCE [LARGE SCALE GENOMIC DNA]</scope>
    <source>
        <strain evidence="1 2">HR1</strain>
    </source>
</reference>
<accession>A0A2Z6RM65</accession>